<reference evidence="2" key="1">
    <citation type="submission" date="2019-12" db="EMBL/GenBank/DDBJ databases">
        <title>Genome sequencing and annotation of Brassica cretica.</title>
        <authorList>
            <person name="Studholme D.J."/>
            <person name="Sarris P.F."/>
        </authorList>
    </citation>
    <scope>NUCLEOTIDE SEQUENCE</scope>
    <source>
        <strain evidence="2">PFS-102/07</strain>
        <tissue evidence="2">Leaf</tissue>
    </source>
</reference>
<sequence>MRSGGESKGTVVGLFVVFVFVFVVMGSGEIDAGAAVEGGEESGDDRGAEPARCLIDLLHGSRRANVGAYADAFVHDLPI</sequence>
<keyword evidence="1" id="KW-0812">Transmembrane</keyword>
<evidence type="ECO:0000256" key="1">
    <source>
        <dbReference type="SAM" id="Phobius"/>
    </source>
</evidence>
<feature type="transmembrane region" description="Helical" evidence="1">
    <location>
        <begin position="12"/>
        <end position="30"/>
    </location>
</feature>
<accession>A0A8S9JXP3</accession>
<keyword evidence="1" id="KW-1133">Transmembrane helix</keyword>
<dbReference type="EMBL" id="QGKY02000246">
    <property type="protein sequence ID" value="KAF2586855.1"/>
    <property type="molecule type" value="Genomic_DNA"/>
</dbReference>
<evidence type="ECO:0000313" key="2">
    <source>
        <dbReference type="EMBL" id="KAF2586855.1"/>
    </source>
</evidence>
<organism evidence="2">
    <name type="scientific">Brassica cretica</name>
    <name type="common">Mustard</name>
    <dbReference type="NCBI Taxonomy" id="69181"/>
    <lineage>
        <taxon>Eukaryota</taxon>
        <taxon>Viridiplantae</taxon>
        <taxon>Streptophyta</taxon>
        <taxon>Embryophyta</taxon>
        <taxon>Tracheophyta</taxon>
        <taxon>Spermatophyta</taxon>
        <taxon>Magnoliopsida</taxon>
        <taxon>eudicotyledons</taxon>
        <taxon>Gunneridae</taxon>
        <taxon>Pentapetalae</taxon>
        <taxon>rosids</taxon>
        <taxon>malvids</taxon>
        <taxon>Brassicales</taxon>
        <taxon>Brassicaceae</taxon>
        <taxon>Brassiceae</taxon>
        <taxon>Brassica</taxon>
    </lineage>
</organism>
<proteinExistence type="predicted"/>
<keyword evidence="1" id="KW-0472">Membrane</keyword>
<gene>
    <name evidence="2" type="ORF">F2Q70_00034993</name>
</gene>
<name>A0A8S9JXP3_BRACR</name>
<dbReference type="AlphaFoldDB" id="A0A8S9JXP3"/>
<comment type="caution">
    <text evidence="2">The sequence shown here is derived from an EMBL/GenBank/DDBJ whole genome shotgun (WGS) entry which is preliminary data.</text>
</comment>
<protein>
    <submittedName>
        <fullName evidence="2">Uncharacterized protein</fullName>
    </submittedName>
</protein>